<name>A0A1Y0CWE0_9GAMM</name>
<keyword evidence="9" id="KW-0574">Periplasm</keyword>
<sequence length="578" mass="63003">MLSRRISVAATRITHFLLPCLLLLVGVGFSINLAHGHAALVASNPTEQATLSNPPTQATLTFNEPVSALRMQLFAPKGRAYPLESRAEDSLIQLALPTLTEQGSYVLSWRVMSTDGHPVGGSLLFAYGQSSTPSDAINTQGSASKNRTTAIWLTRLLIYCTLFFGLASQVFNAWQFPAASRSTGIKARLALSSSRYLALLYIGMAATLVYLALFGLDALDLPLSGVLEPHLWHTALYSSVGVASLMLLSAFALGSYQAKSKRLALCLAALALAAASLAVTGHASMAPPQWLSRPAVWLHTVAVMAWMGALLPLLYGLQAPAGAPYGVGDIHNPHANNGPLVIFSRYIPLAILALLLSGAVLAYLPLTAWSSFINSRYGQILLAKLMLVALLLLLGAYNRYRLTAAVLRQEATARLRLKRVIYAELVLMVLVLALVALWRFTPPSRNTVNAQASAAAPTAIYRFKKHQVQAELKLESQQLQIALYQPDHRPLRAQAVEVRFSDPSTNMEPLHFQAHRVRGQEQAENQWLLATLPLTPGSHWHVDIVVLVSDFERVTLQGELTLLELDVHPHSHSHQHTH</sequence>
<evidence type="ECO:0000256" key="7">
    <source>
        <dbReference type="ARBA" id="ARBA00023008"/>
    </source>
</evidence>
<dbReference type="Proteomes" id="UP000243793">
    <property type="component" value="Chromosome"/>
</dbReference>
<evidence type="ECO:0000313" key="12">
    <source>
        <dbReference type="EMBL" id="ART79663.1"/>
    </source>
</evidence>
<protein>
    <recommendedName>
        <fullName evidence="9">Copper resistance protein C</fullName>
    </recommendedName>
    <alternativeName>
        <fullName evidence="9">Copper resistance protein D</fullName>
    </alternativeName>
</protein>
<dbReference type="RefSeq" id="WP_086963535.1">
    <property type="nucleotide sequence ID" value="NZ_CP021376.1"/>
</dbReference>
<dbReference type="Gene3D" id="2.60.40.1220">
    <property type="match status" value="1"/>
</dbReference>
<comment type="subcellular location">
    <subcellularLocation>
        <location evidence="9">Cell inner membrane</location>
        <topology evidence="9">Multi-pass membrane protein</topology>
    </subcellularLocation>
    <subcellularLocation>
        <location evidence="1">Cell membrane</location>
        <topology evidence="1">Multi-pass membrane protein</topology>
    </subcellularLocation>
    <subcellularLocation>
        <location evidence="9">Periplasm</location>
    </subcellularLocation>
</comment>
<dbReference type="InterPro" id="IPR008457">
    <property type="entry name" value="Cu-R_CopD_dom"/>
</dbReference>
<feature type="domain" description="CopC" evidence="10">
    <location>
        <begin position="37"/>
        <end position="126"/>
    </location>
</feature>
<dbReference type="Pfam" id="PF05425">
    <property type="entry name" value="CopD"/>
    <property type="match status" value="1"/>
</dbReference>
<feature type="transmembrane region" description="Helical" evidence="9">
    <location>
        <begin position="236"/>
        <end position="256"/>
    </location>
</feature>
<feature type="transmembrane region" description="Helical" evidence="9">
    <location>
        <begin position="156"/>
        <end position="175"/>
    </location>
</feature>
<dbReference type="GO" id="GO:0005886">
    <property type="term" value="C:plasma membrane"/>
    <property type="evidence" value="ECO:0007669"/>
    <property type="project" value="UniProtKB-SubCell"/>
</dbReference>
<evidence type="ECO:0000256" key="3">
    <source>
        <dbReference type="ARBA" id="ARBA00022692"/>
    </source>
</evidence>
<keyword evidence="5 9" id="KW-0732">Signal</keyword>
<dbReference type="KEGG" id="ocm:CBP12_05425"/>
<feature type="transmembrane region" description="Helical" evidence="9">
    <location>
        <begin position="421"/>
        <end position="440"/>
    </location>
</feature>
<comment type="similarity">
    <text evidence="9">Belongs to the CopC family.</text>
</comment>
<evidence type="ECO:0000259" key="11">
    <source>
        <dbReference type="Pfam" id="PF05425"/>
    </source>
</evidence>
<organism evidence="12 13">
    <name type="scientific">Oceanisphaera avium</name>
    <dbReference type="NCBI Taxonomy" id="1903694"/>
    <lineage>
        <taxon>Bacteria</taxon>
        <taxon>Pseudomonadati</taxon>
        <taxon>Pseudomonadota</taxon>
        <taxon>Gammaproteobacteria</taxon>
        <taxon>Aeromonadales</taxon>
        <taxon>Aeromonadaceae</taxon>
        <taxon>Oceanisphaera</taxon>
    </lineage>
</organism>
<dbReference type="InterPro" id="IPR007348">
    <property type="entry name" value="CopC_dom"/>
</dbReference>
<dbReference type="GO" id="GO:0046688">
    <property type="term" value="P:response to copper ion"/>
    <property type="evidence" value="ECO:0007669"/>
    <property type="project" value="UniProtKB-UniRule"/>
</dbReference>
<keyword evidence="4 9" id="KW-0479">Metal-binding</keyword>
<keyword evidence="2 9" id="KW-1003">Cell membrane</keyword>
<comment type="similarity">
    <text evidence="9">Belongs to the CopD family.</text>
</comment>
<dbReference type="InterPro" id="IPR032694">
    <property type="entry name" value="CopC/D"/>
</dbReference>
<dbReference type="InterPro" id="IPR014756">
    <property type="entry name" value="Ig_E-set"/>
</dbReference>
<evidence type="ECO:0000256" key="2">
    <source>
        <dbReference type="ARBA" id="ARBA00022475"/>
    </source>
</evidence>
<keyword evidence="13" id="KW-1185">Reference proteome</keyword>
<feature type="transmembrane region" description="Helical" evidence="9">
    <location>
        <begin position="295"/>
        <end position="315"/>
    </location>
</feature>
<keyword evidence="7 9" id="KW-0186">Copper</keyword>
<dbReference type="OrthoDB" id="5568545at2"/>
<dbReference type="GO" id="GO:0005507">
    <property type="term" value="F:copper ion binding"/>
    <property type="evidence" value="ECO:0007669"/>
    <property type="project" value="UniProtKB-UniRule"/>
</dbReference>
<dbReference type="AlphaFoldDB" id="A0A1Y0CWE0"/>
<reference evidence="13" key="1">
    <citation type="submission" date="2017-05" db="EMBL/GenBank/DDBJ databases">
        <authorList>
            <person name="Sung H."/>
        </authorList>
    </citation>
    <scope>NUCLEOTIDE SEQUENCE [LARGE SCALE GENOMIC DNA]</scope>
    <source>
        <strain evidence="13">AMac2203</strain>
    </source>
</reference>
<evidence type="ECO:0000256" key="4">
    <source>
        <dbReference type="ARBA" id="ARBA00022723"/>
    </source>
</evidence>
<dbReference type="GO" id="GO:0006825">
    <property type="term" value="P:copper ion transport"/>
    <property type="evidence" value="ECO:0007669"/>
    <property type="project" value="InterPro"/>
</dbReference>
<evidence type="ECO:0000256" key="9">
    <source>
        <dbReference type="RuleBase" id="RU369037"/>
    </source>
</evidence>
<proteinExistence type="inferred from homology"/>
<dbReference type="EMBL" id="CP021376">
    <property type="protein sequence ID" value="ART79663.1"/>
    <property type="molecule type" value="Genomic_DNA"/>
</dbReference>
<evidence type="ECO:0000256" key="6">
    <source>
        <dbReference type="ARBA" id="ARBA00022989"/>
    </source>
</evidence>
<feature type="transmembrane region" description="Helical" evidence="9">
    <location>
        <begin position="196"/>
        <end position="216"/>
    </location>
</feature>
<evidence type="ECO:0000256" key="5">
    <source>
        <dbReference type="ARBA" id="ARBA00022729"/>
    </source>
</evidence>
<evidence type="ECO:0000313" key="13">
    <source>
        <dbReference type="Proteomes" id="UP000243793"/>
    </source>
</evidence>
<dbReference type="PANTHER" id="PTHR34820:SF4">
    <property type="entry name" value="INNER MEMBRANE PROTEIN YEBZ"/>
    <property type="match status" value="1"/>
</dbReference>
<keyword evidence="6 9" id="KW-1133">Transmembrane helix</keyword>
<keyword evidence="9" id="KW-0997">Cell inner membrane</keyword>
<evidence type="ECO:0000256" key="1">
    <source>
        <dbReference type="ARBA" id="ARBA00004651"/>
    </source>
</evidence>
<dbReference type="GO" id="GO:0042597">
    <property type="term" value="C:periplasmic space"/>
    <property type="evidence" value="ECO:0007669"/>
    <property type="project" value="UniProtKB-SubCell"/>
</dbReference>
<feature type="transmembrane region" description="Helical" evidence="9">
    <location>
        <begin position="378"/>
        <end position="400"/>
    </location>
</feature>
<feature type="transmembrane region" description="Helical" evidence="9">
    <location>
        <begin position="346"/>
        <end position="366"/>
    </location>
</feature>
<dbReference type="PANTHER" id="PTHR34820">
    <property type="entry name" value="INNER MEMBRANE PROTEIN YEBZ"/>
    <property type="match status" value="1"/>
</dbReference>
<dbReference type="Pfam" id="PF04234">
    <property type="entry name" value="CopC"/>
    <property type="match status" value="1"/>
</dbReference>
<feature type="transmembrane region" description="Helical" evidence="9">
    <location>
        <begin position="263"/>
        <end position="283"/>
    </location>
</feature>
<accession>A0A1Y0CWE0</accession>
<evidence type="ECO:0000256" key="8">
    <source>
        <dbReference type="ARBA" id="ARBA00023136"/>
    </source>
</evidence>
<comment type="function">
    <text evidence="9">Involved in copper resistance.</text>
</comment>
<feature type="domain" description="Copper resistance protein D" evidence="11">
    <location>
        <begin position="342"/>
        <end position="438"/>
    </location>
</feature>
<evidence type="ECO:0000259" key="10">
    <source>
        <dbReference type="Pfam" id="PF04234"/>
    </source>
</evidence>
<dbReference type="SUPFAM" id="SSF81296">
    <property type="entry name" value="E set domains"/>
    <property type="match status" value="1"/>
</dbReference>
<keyword evidence="8 9" id="KW-0472">Membrane</keyword>
<keyword evidence="3 9" id="KW-0812">Transmembrane</keyword>
<gene>
    <name evidence="12" type="ORF">CBP12_05425</name>
</gene>
<dbReference type="InterPro" id="IPR014755">
    <property type="entry name" value="Cu-Rt/internalin_Ig-like"/>
</dbReference>